<dbReference type="AlphaFoldDB" id="A0A4Y8R9Q5"/>
<dbReference type="SUPFAM" id="SSF102588">
    <property type="entry name" value="LmbE-like"/>
    <property type="match status" value="1"/>
</dbReference>
<dbReference type="InterPro" id="IPR003737">
    <property type="entry name" value="GlcNAc_PI_deacetylase-related"/>
</dbReference>
<dbReference type="PANTHER" id="PTHR12993">
    <property type="entry name" value="N-ACETYLGLUCOSAMINYL-PHOSPHATIDYLINOSITOL DE-N-ACETYLASE-RELATED"/>
    <property type="match status" value="1"/>
</dbReference>
<dbReference type="OrthoDB" id="9790023at2"/>
<dbReference type="Gene3D" id="3.40.50.10320">
    <property type="entry name" value="LmbE-like"/>
    <property type="match status" value="1"/>
</dbReference>
<gene>
    <name evidence="1" type="ORF">E3C22_21590</name>
</gene>
<dbReference type="Proteomes" id="UP000298179">
    <property type="component" value="Unassembled WGS sequence"/>
</dbReference>
<protein>
    <submittedName>
        <fullName evidence="1">PIG-L family deacetylase</fullName>
    </submittedName>
</protein>
<name>A0A4Y8R9Q5_9HYPH</name>
<evidence type="ECO:0000313" key="2">
    <source>
        <dbReference type="Proteomes" id="UP000298179"/>
    </source>
</evidence>
<keyword evidence="2" id="KW-1185">Reference proteome</keyword>
<sequence length="240" mass="26582">MTMPRLLDPRDIDARRILVIAPHPDDESLGCGGLMVMLAAGGRQIHTLFVTDGGASHPASKSWPRQRLASQRESEAAEALARLGLGNQPRSFLRLRDADMPQPGSAEWTAARDRVEQLLAGFRPDLVLLPWRRDPHRDHRDSWRLSTEAIAASGRAIATMEYAIWLDEFGQLGDRPAPDEAEFVAFDVSHLRVAKRQAVAAHLSQTTALIDDDPDGFLLGEETIARLTGPLEIYVRPWDG</sequence>
<organism evidence="1 2">
    <name type="scientific">Jiella endophytica</name>
    <dbReference type="NCBI Taxonomy" id="2558362"/>
    <lineage>
        <taxon>Bacteria</taxon>
        <taxon>Pseudomonadati</taxon>
        <taxon>Pseudomonadota</taxon>
        <taxon>Alphaproteobacteria</taxon>
        <taxon>Hyphomicrobiales</taxon>
        <taxon>Aurantimonadaceae</taxon>
        <taxon>Jiella</taxon>
    </lineage>
</organism>
<comment type="caution">
    <text evidence="1">The sequence shown here is derived from an EMBL/GenBank/DDBJ whole genome shotgun (WGS) entry which is preliminary data.</text>
</comment>
<proteinExistence type="predicted"/>
<accession>A0A4Y8R9Q5</accession>
<dbReference type="GO" id="GO:0016811">
    <property type="term" value="F:hydrolase activity, acting on carbon-nitrogen (but not peptide) bonds, in linear amides"/>
    <property type="evidence" value="ECO:0007669"/>
    <property type="project" value="TreeGrafter"/>
</dbReference>
<dbReference type="InterPro" id="IPR024078">
    <property type="entry name" value="LmbE-like_dom_sf"/>
</dbReference>
<evidence type="ECO:0000313" key="1">
    <source>
        <dbReference type="EMBL" id="TFF18368.1"/>
    </source>
</evidence>
<dbReference type="Pfam" id="PF02585">
    <property type="entry name" value="PIG-L"/>
    <property type="match status" value="1"/>
</dbReference>
<dbReference type="PANTHER" id="PTHR12993:SF29">
    <property type="entry name" value="BLR3841 PROTEIN"/>
    <property type="match status" value="1"/>
</dbReference>
<dbReference type="EMBL" id="SOZD01000009">
    <property type="protein sequence ID" value="TFF18368.1"/>
    <property type="molecule type" value="Genomic_DNA"/>
</dbReference>
<reference evidence="1 2" key="1">
    <citation type="submission" date="2019-03" db="EMBL/GenBank/DDBJ databases">
        <title>Jiella endophytica sp. nov., a novel endophytic bacterium isolated from root of Ficus microcarpa Linn. f.</title>
        <authorList>
            <person name="Tuo L."/>
        </authorList>
    </citation>
    <scope>NUCLEOTIDE SEQUENCE [LARGE SCALE GENOMIC DNA]</scope>
    <source>
        <strain evidence="1 2">CBS5Q-3</strain>
    </source>
</reference>